<feature type="region of interest" description="Disordered" evidence="1">
    <location>
        <begin position="141"/>
        <end position="167"/>
    </location>
</feature>
<feature type="compositionally biased region" description="Low complexity" evidence="1">
    <location>
        <begin position="39"/>
        <end position="48"/>
    </location>
</feature>
<feature type="transmembrane region" description="Helical" evidence="2">
    <location>
        <begin position="83"/>
        <end position="100"/>
    </location>
</feature>
<organism evidence="3 4">
    <name type="scientific">Stephanodiscus triporus</name>
    <dbReference type="NCBI Taxonomy" id="2934178"/>
    <lineage>
        <taxon>Eukaryota</taxon>
        <taxon>Sar</taxon>
        <taxon>Stramenopiles</taxon>
        <taxon>Ochrophyta</taxon>
        <taxon>Bacillariophyta</taxon>
        <taxon>Coscinodiscophyceae</taxon>
        <taxon>Thalassiosirophycidae</taxon>
        <taxon>Stephanodiscales</taxon>
        <taxon>Stephanodiscaceae</taxon>
        <taxon>Stephanodiscus</taxon>
    </lineage>
</organism>
<feature type="compositionally biased region" description="Low complexity" evidence="1">
    <location>
        <begin position="148"/>
        <end position="164"/>
    </location>
</feature>
<feature type="region of interest" description="Disordered" evidence="1">
    <location>
        <begin position="313"/>
        <end position="341"/>
    </location>
</feature>
<comment type="caution">
    <text evidence="3">The sequence shown here is derived from an EMBL/GenBank/DDBJ whole genome shotgun (WGS) entry which is preliminary data.</text>
</comment>
<reference evidence="3 4" key="1">
    <citation type="submission" date="2024-10" db="EMBL/GenBank/DDBJ databases">
        <title>Updated reference genomes for cyclostephanoid diatoms.</title>
        <authorList>
            <person name="Roberts W.R."/>
            <person name="Alverson A.J."/>
        </authorList>
    </citation>
    <scope>NUCLEOTIDE SEQUENCE [LARGE SCALE GENOMIC DNA]</scope>
    <source>
        <strain evidence="3 4">AJA276-08</strain>
    </source>
</reference>
<gene>
    <name evidence="3" type="ORF">ACHAW5_001029</name>
</gene>
<feature type="compositionally biased region" description="Low complexity" evidence="1">
    <location>
        <begin position="18"/>
        <end position="32"/>
    </location>
</feature>
<keyword evidence="2" id="KW-0472">Membrane</keyword>
<evidence type="ECO:0000256" key="1">
    <source>
        <dbReference type="SAM" id="MobiDB-lite"/>
    </source>
</evidence>
<dbReference type="AlphaFoldDB" id="A0ABD3PL06"/>
<feature type="compositionally biased region" description="Gly residues" evidence="1">
    <location>
        <begin position="329"/>
        <end position="341"/>
    </location>
</feature>
<keyword evidence="2" id="KW-1133">Transmembrane helix</keyword>
<evidence type="ECO:0000256" key="2">
    <source>
        <dbReference type="SAM" id="Phobius"/>
    </source>
</evidence>
<feature type="compositionally biased region" description="Polar residues" evidence="1">
    <location>
        <begin position="1"/>
        <end position="17"/>
    </location>
</feature>
<proteinExistence type="predicted"/>
<dbReference type="InterPro" id="IPR018624">
    <property type="entry name" value="Sec66"/>
</dbReference>
<evidence type="ECO:0000313" key="3">
    <source>
        <dbReference type="EMBL" id="KAL3788417.1"/>
    </source>
</evidence>
<dbReference type="Proteomes" id="UP001530315">
    <property type="component" value="Unassembled WGS sequence"/>
</dbReference>
<feature type="region of interest" description="Disordered" evidence="1">
    <location>
        <begin position="1"/>
        <end position="67"/>
    </location>
</feature>
<keyword evidence="2" id="KW-0812">Transmembrane</keyword>
<protein>
    <submittedName>
        <fullName evidence="3">Uncharacterized protein</fullName>
    </submittedName>
</protein>
<accession>A0ABD3PL06</accession>
<sequence>MSTAEEVTINPDGSTTFDDAGSAAGSGSADASSGGGSDNDGASSSSSSGGNGYPEEDASSSSSSFFDNDGIVPPRSRGGVDPALYLALAVLAFALLFAYLRLRRRRKNAEVDDFFSNLDGDKFDLRLPPAVDEYYEVKSKCEDEGWEPGQSPSPGGPGQQQQPSAHHRMLAQALMKRCIADIPIVSHIQRESAGMNKLYAQSMCSVKQWKSYQAAEAMVSAEVEEVRAEADEIEPGWSNVVWRQAMQYHNMLKQKEEQAKAQQMAQARAIEEKKKAEEEKAAADKARYDEIKARVDAEKARIANAERVAAELLRQEERERESKRAFSNKGGGAGIKKGFLG</sequence>
<evidence type="ECO:0000313" key="4">
    <source>
        <dbReference type="Proteomes" id="UP001530315"/>
    </source>
</evidence>
<name>A0ABD3PL06_9STRA</name>
<dbReference type="Pfam" id="PF09802">
    <property type="entry name" value="Sec66"/>
    <property type="match status" value="1"/>
</dbReference>
<dbReference type="EMBL" id="JALLAZ020000726">
    <property type="protein sequence ID" value="KAL3788417.1"/>
    <property type="molecule type" value="Genomic_DNA"/>
</dbReference>
<feature type="compositionally biased region" description="Basic and acidic residues" evidence="1">
    <location>
        <begin position="313"/>
        <end position="324"/>
    </location>
</feature>
<keyword evidence="4" id="KW-1185">Reference proteome</keyword>